<dbReference type="Gene3D" id="3.90.1300.10">
    <property type="entry name" value="Amidase signature (AS) domain"/>
    <property type="match status" value="1"/>
</dbReference>
<evidence type="ECO:0000313" key="4">
    <source>
        <dbReference type="Proteomes" id="UP001595476"/>
    </source>
</evidence>
<dbReference type="Pfam" id="PF01425">
    <property type="entry name" value="Amidase"/>
    <property type="match status" value="1"/>
</dbReference>
<dbReference type="InterPro" id="IPR000120">
    <property type="entry name" value="Amidase"/>
</dbReference>
<dbReference type="SUPFAM" id="SSF75304">
    <property type="entry name" value="Amidase signature (AS) enzymes"/>
    <property type="match status" value="1"/>
</dbReference>
<dbReference type="InterPro" id="IPR036928">
    <property type="entry name" value="AS_sf"/>
</dbReference>
<dbReference type="InterPro" id="IPR020556">
    <property type="entry name" value="Amidase_CS"/>
</dbReference>
<dbReference type="PANTHER" id="PTHR11895">
    <property type="entry name" value="TRANSAMIDASE"/>
    <property type="match status" value="1"/>
</dbReference>
<dbReference type="PROSITE" id="PS00571">
    <property type="entry name" value="AMIDASES"/>
    <property type="match status" value="1"/>
</dbReference>
<feature type="domain" description="Amidase" evidence="2">
    <location>
        <begin position="28"/>
        <end position="477"/>
    </location>
</feature>
<name>A0ABV7HKM6_9GAMM</name>
<protein>
    <submittedName>
        <fullName evidence="3">Amidase</fullName>
    </submittedName>
</protein>
<dbReference type="EMBL" id="JBHRSZ010000005">
    <property type="protein sequence ID" value="MFC3152081.1"/>
    <property type="molecule type" value="Genomic_DNA"/>
</dbReference>
<reference evidence="4" key="1">
    <citation type="journal article" date="2019" name="Int. J. Syst. Evol. Microbiol.">
        <title>The Global Catalogue of Microorganisms (GCM) 10K type strain sequencing project: providing services to taxonomists for standard genome sequencing and annotation.</title>
        <authorList>
            <consortium name="The Broad Institute Genomics Platform"/>
            <consortium name="The Broad Institute Genome Sequencing Center for Infectious Disease"/>
            <person name="Wu L."/>
            <person name="Ma J."/>
        </authorList>
    </citation>
    <scope>NUCLEOTIDE SEQUENCE [LARGE SCALE GENOMIC DNA]</scope>
    <source>
        <strain evidence="4">KCTC 52438</strain>
    </source>
</reference>
<comment type="caution">
    <text evidence="3">The sequence shown here is derived from an EMBL/GenBank/DDBJ whole genome shotgun (WGS) entry which is preliminary data.</text>
</comment>
<proteinExistence type="inferred from homology"/>
<gene>
    <name evidence="3" type="ORF">ACFOEK_13645</name>
</gene>
<dbReference type="RefSeq" id="WP_386721867.1">
    <property type="nucleotide sequence ID" value="NZ_JBHRSZ010000005.1"/>
</dbReference>
<keyword evidence="4" id="KW-1185">Reference proteome</keyword>
<evidence type="ECO:0000259" key="2">
    <source>
        <dbReference type="Pfam" id="PF01425"/>
    </source>
</evidence>
<accession>A0ABV7HKM6</accession>
<evidence type="ECO:0000256" key="1">
    <source>
        <dbReference type="ARBA" id="ARBA00009199"/>
    </source>
</evidence>
<dbReference type="InterPro" id="IPR023631">
    <property type="entry name" value="Amidase_dom"/>
</dbReference>
<comment type="similarity">
    <text evidence="1">Belongs to the amidase family.</text>
</comment>
<organism evidence="3 4">
    <name type="scientific">Litoribrevibacter euphylliae</name>
    <dbReference type="NCBI Taxonomy" id="1834034"/>
    <lineage>
        <taxon>Bacteria</taxon>
        <taxon>Pseudomonadati</taxon>
        <taxon>Pseudomonadota</taxon>
        <taxon>Gammaproteobacteria</taxon>
        <taxon>Oceanospirillales</taxon>
        <taxon>Oceanospirillaceae</taxon>
        <taxon>Litoribrevibacter</taxon>
    </lineage>
</organism>
<sequence>MVRLPEYDDMDAIDIAQAIANKELSVDDVVDAAIERMDKRNGHINAVVTPMISRWKDDFKQAPQDSVLYGVPFLLKDLVAAYEGVPFSCGSRVLVDYIPDHDSEMVKRFKQAGLVHLGKTNTPEFGLMGVTEPELFGPTRNPWNLDHTPGGSSGGSGAAVASRIVPVASAGDGGGSIRIPASCCGLFGLKPSRGRTPTGPDQGQLWQGAAVEHVLSRSVRDSALMLDLTAGSDHGAHFPIAKPEISYLKATKDAPRKLRIAFSTKNPTGGKVHPECVRAIEETARLLVSLGHEVEEAQPEYDAQKLYQCYLSMNLGETAASIGHIEEELGRPLKPGQDIEVMTAMLAKLGKAYSAKEFAQALHAWNLYARALGEFHKTYDLYMTPTMADLPAKVGELMPSPVEKIVLRGLYKLPVAGLLKRAGIFEQLAFRQLEKLPFTQLANLTGQPAMSVPAHWADNGLPVGVQFMAPMGDETTLFQLAAQLEAELKWQAHKPAWIEH</sequence>
<dbReference type="PANTHER" id="PTHR11895:SF7">
    <property type="entry name" value="GLUTAMYL-TRNA(GLN) AMIDOTRANSFERASE SUBUNIT A, MITOCHONDRIAL"/>
    <property type="match status" value="1"/>
</dbReference>
<dbReference type="Proteomes" id="UP001595476">
    <property type="component" value="Unassembled WGS sequence"/>
</dbReference>
<evidence type="ECO:0000313" key="3">
    <source>
        <dbReference type="EMBL" id="MFC3152081.1"/>
    </source>
</evidence>